<gene>
    <name evidence="2" type="ORF">AMD02_00635</name>
</gene>
<feature type="transmembrane region" description="Helical" evidence="1">
    <location>
        <begin position="34"/>
        <end position="56"/>
    </location>
</feature>
<accession>A0A0M0KFC6</accession>
<proteinExistence type="predicted"/>
<reference evidence="2" key="1">
    <citation type="submission" date="2015-08" db="EMBL/GenBank/DDBJ databases">
        <title>Complete DNA Sequence of Pseudomonas syringae pv. actinidiae, the Causal Agent of Kiwifruit Canker Disease.</title>
        <authorList>
            <person name="Rikkerink E.H.A."/>
            <person name="Fineran P.C."/>
        </authorList>
    </citation>
    <scope>NUCLEOTIDE SEQUENCE</scope>
    <source>
        <strain evidence="2">DSM 13666</strain>
    </source>
</reference>
<protein>
    <submittedName>
        <fullName evidence="2">Uncharacterized protein</fullName>
    </submittedName>
</protein>
<evidence type="ECO:0000313" key="2">
    <source>
        <dbReference type="EMBL" id="KOO37511.1"/>
    </source>
</evidence>
<feature type="transmembrane region" description="Helical" evidence="1">
    <location>
        <begin position="98"/>
        <end position="117"/>
    </location>
</feature>
<keyword evidence="1" id="KW-0472">Membrane</keyword>
<comment type="caution">
    <text evidence="2">The sequence shown here is derived from an EMBL/GenBank/DDBJ whole genome shotgun (WGS) entry which is preliminary data.</text>
</comment>
<keyword evidence="1" id="KW-0812">Transmembrane</keyword>
<dbReference type="EMBL" id="LILD01000001">
    <property type="protein sequence ID" value="KOO37511.1"/>
    <property type="molecule type" value="Genomic_DNA"/>
</dbReference>
<dbReference type="PATRIC" id="fig|136160.3.peg.307"/>
<feature type="transmembrane region" description="Helical" evidence="1">
    <location>
        <begin position="68"/>
        <end position="86"/>
    </location>
</feature>
<sequence>MINIFRPIMLVFVPALVLSIVFLANLNFEDMSLIIIYLPTTVLCFLVFGLLPKYLFLYRKKDNYITRGVVYALSGFIGYVVVYLVFYDGSFKEYIDFASYIPFLILYGISLITFYICDHLLYPLK</sequence>
<dbReference type="AlphaFoldDB" id="A0A0M0KFC6"/>
<organism evidence="2">
    <name type="scientific">Halalkalibacterium halodurans</name>
    <name type="common">Bacillus halodurans</name>
    <dbReference type="NCBI Taxonomy" id="86665"/>
    <lineage>
        <taxon>Bacteria</taxon>
        <taxon>Bacillati</taxon>
        <taxon>Bacillota</taxon>
        <taxon>Bacilli</taxon>
        <taxon>Bacillales</taxon>
        <taxon>Bacillaceae</taxon>
        <taxon>Halalkalibacterium (ex Joshi et al. 2022)</taxon>
    </lineage>
</organism>
<name>A0A0M0KFC6_ALKHA</name>
<feature type="transmembrane region" description="Helical" evidence="1">
    <location>
        <begin position="7"/>
        <end position="28"/>
    </location>
</feature>
<keyword evidence="1" id="KW-1133">Transmembrane helix</keyword>
<evidence type="ECO:0000256" key="1">
    <source>
        <dbReference type="SAM" id="Phobius"/>
    </source>
</evidence>